<feature type="region of interest" description="Disordered" evidence="1">
    <location>
        <begin position="165"/>
        <end position="224"/>
    </location>
</feature>
<organism evidence="3 4">
    <name type="scientific">Plantactinospora sonchi</name>
    <dbReference type="NCBI Taxonomy" id="1544735"/>
    <lineage>
        <taxon>Bacteria</taxon>
        <taxon>Bacillati</taxon>
        <taxon>Actinomycetota</taxon>
        <taxon>Actinomycetes</taxon>
        <taxon>Micromonosporales</taxon>
        <taxon>Micromonosporaceae</taxon>
        <taxon>Plantactinospora</taxon>
    </lineage>
</organism>
<keyword evidence="2" id="KW-0472">Membrane</keyword>
<keyword evidence="2" id="KW-1133">Transmembrane helix</keyword>
<gene>
    <name evidence="3" type="ORF">V1633_03770</name>
</gene>
<name>A0ABU7RMB1_9ACTN</name>
<dbReference type="EMBL" id="JAZGQK010000003">
    <property type="protein sequence ID" value="MEE6257608.1"/>
    <property type="molecule type" value="Genomic_DNA"/>
</dbReference>
<comment type="caution">
    <text evidence="3">The sequence shown here is derived from an EMBL/GenBank/DDBJ whole genome shotgun (WGS) entry which is preliminary data.</text>
</comment>
<feature type="transmembrane region" description="Helical" evidence="2">
    <location>
        <begin position="109"/>
        <end position="132"/>
    </location>
</feature>
<feature type="transmembrane region" description="Helical" evidence="2">
    <location>
        <begin position="71"/>
        <end position="89"/>
    </location>
</feature>
<dbReference type="RefSeq" id="WP_331212730.1">
    <property type="nucleotide sequence ID" value="NZ_JAZGQK010000003.1"/>
</dbReference>
<reference evidence="3 4" key="1">
    <citation type="submission" date="2024-01" db="EMBL/GenBank/DDBJ databases">
        <title>Genome insights into Plantactinospora sonchi sp. nov.</title>
        <authorList>
            <person name="Wang L."/>
        </authorList>
    </citation>
    <scope>NUCLEOTIDE SEQUENCE [LARGE SCALE GENOMIC DNA]</scope>
    <source>
        <strain evidence="3 4">NEAU-QY2</strain>
    </source>
</reference>
<evidence type="ECO:0000313" key="4">
    <source>
        <dbReference type="Proteomes" id="UP001332243"/>
    </source>
</evidence>
<accession>A0ABU7RMB1</accession>
<dbReference type="Proteomes" id="UP001332243">
    <property type="component" value="Unassembled WGS sequence"/>
</dbReference>
<feature type="transmembrane region" description="Helical" evidence="2">
    <location>
        <begin position="46"/>
        <end position="64"/>
    </location>
</feature>
<protein>
    <submittedName>
        <fullName evidence="3">Uncharacterized protein</fullName>
    </submittedName>
</protein>
<keyword evidence="2" id="KW-0812">Transmembrane</keyword>
<evidence type="ECO:0000256" key="1">
    <source>
        <dbReference type="SAM" id="MobiDB-lite"/>
    </source>
</evidence>
<evidence type="ECO:0000313" key="3">
    <source>
        <dbReference type="EMBL" id="MEE6257608.1"/>
    </source>
</evidence>
<feature type="compositionally biased region" description="Basic and acidic residues" evidence="1">
    <location>
        <begin position="212"/>
        <end position="224"/>
    </location>
</feature>
<proteinExistence type="predicted"/>
<evidence type="ECO:0000256" key="2">
    <source>
        <dbReference type="SAM" id="Phobius"/>
    </source>
</evidence>
<sequence>MRHLWSFLAGVVAAPLTWVLIALGQDGSTRTVTRWVELGTYNTANLIQGAVYLAAAGILLGLLGTLRISPLGPLTAGLLLVAPYVGLFIDPFTVRDAVPTNWEVFGDPLPLVQLLDNGTMFLIGAMLLMATFSIQRWRNWPRPVVATPPAPASPVEEPTLTDWSALTSPVEHDTRPPTLGYPEADTEPLPPLPRREAGGSGSPWSAPPRAGTKRDDVTDRNTAS</sequence>
<keyword evidence="4" id="KW-1185">Reference proteome</keyword>